<evidence type="ECO:0000313" key="2">
    <source>
        <dbReference type="Proteomes" id="UP000269208"/>
    </source>
</evidence>
<gene>
    <name evidence="1" type="ORF">NCTC6754_03175</name>
</gene>
<sequence>MGIIQTCNVNPLETHNLAADYADKVKILSKCI</sequence>
<dbReference type="EMBL" id="LR134190">
    <property type="protein sequence ID" value="VEB54216.1"/>
    <property type="molecule type" value="Genomic_DNA"/>
</dbReference>
<dbReference type="AlphaFoldDB" id="A0A3S4IGW0"/>
<evidence type="ECO:0000313" key="1">
    <source>
        <dbReference type="EMBL" id="VEB54216.1"/>
    </source>
</evidence>
<organism evidence="1 2">
    <name type="scientific">Salmonella enterica I</name>
    <dbReference type="NCBI Taxonomy" id="59201"/>
    <lineage>
        <taxon>Bacteria</taxon>
        <taxon>Pseudomonadati</taxon>
        <taxon>Pseudomonadota</taxon>
        <taxon>Gammaproteobacteria</taxon>
        <taxon>Enterobacterales</taxon>
        <taxon>Enterobacteriaceae</taxon>
        <taxon>Salmonella</taxon>
    </lineage>
</organism>
<proteinExistence type="predicted"/>
<name>A0A3S4IGW0_SALET</name>
<reference evidence="1 2" key="1">
    <citation type="submission" date="2018-12" db="EMBL/GenBank/DDBJ databases">
        <authorList>
            <consortium name="Pathogen Informatics"/>
        </authorList>
    </citation>
    <scope>NUCLEOTIDE SEQUENCE [LARGE SCALE GENOMIC DNA]</scope>
    <source>
        <strain evidence="1 2">NCTC6754</strain>
    </source>
</reference>
<protein>
    <submittedName>
        <fullName evidence="1">Arylsulfatase</fullName>
    </submittedName>
</protein>
<accession>A0A3S4IGW0</accession>
<dbReference type="Proteomes" id="UP000269208">
    <property type="component" value="Chromosome"/>
</dbReference>